<evidence type="ECO:0000259" key="1">
    <source>
        <dbReference type="Pfam" id="PF04248"/>
    </source>
</evidence>
<dbReference type="Gene3D" id="2.170.150.40">
    <property type="entry name" value="Domain of unknown function (DUF427)"/>
    <property type="match status" value="1"/>
</dbReference>
<dbReference type="InterPro" id="IPR038694">
    <property type="entry name" value="DUF427_sf"/>
</dbReference>
<accession>A0AA96Y7Z4</accession>
<proteinExistence type="predicted"/>
<dbReference type="RefSeq" id="WP_316791667.1">
    <property type="nucleotide sequence ID" value="NZ_CP053540.1"/>
</dbReference>
<dbReference type="PANTHER" id="PTHR34310">
    <property type="entry name" value="DUF427 DOMAIN PROTEIN (AFU_ORTHOLOGUE AFUA_3G02220)"/>
    <property type="match status" value="1"/>
</dbReference>
<gene>
    <name evidence="2" type="ORF">HNI00_06310</name>
</gene>
<sequence length="94" mass="10482">MPKATWNGAVLAESDRCVVVEGNQYFPPDAIQSEYFQPSDTHTTCPWKGVASYYNIVVDGQVNKDAAWYYPAPKDAAKEITGHVAFWRGVKVEV</sequence>
<dbReference type="Pfam" id="PF04248">
    <property type="entry name" value="NTP_transf_9"/>
    <property type="match status" value="1"/>
</dbReference>
<dbReference type="EMBL" id="CP053540">
    <property type="protein sequence ID" value="WOB42803.1"/>
    <property type="molecule type" value="Genomic_DNA"/>
</dbReference>
<feature type="domain" description="DUF427" evidence="1">
    <location>
        <begin position="3"/>
        <end position="88"/>
    </location>
</feature>
<organism evidence="2">
    <name type="scientific">Thermoleptolyngbya oregonensis NK1-22</name>
    <dbReference type="NCBI Taxonomy" id="2547457"/>
    <lineage>
        <taxon>Bacteria</taxon>
        <taxon>Bacillati</taxon>
        <taxon>Cyanobacteriota</taxon>
        <taxon>Cyanophyceae</taxon>
        <taxon>Oculatellales</taxon>
        <taxon>Oculatellaceae</taxon>
        <taxon>Thermoleptolyngbya</taxon>
    </lineage>
</organism>
<evidence type="ECO:0000313" key="2">
    <source>
        <dbReference type="EMBL" id="WOB42803.1"/>
    </source>
</evidence>
<dbReference type="AlphaFoldDB" id="A0AA96Y7Z4"/>
<reference evidence="2" key="1">
    <citation type="submission" date="2020-05" db="EMBL/GenBank/DDBJ databases">
        <authorList>
            <person name="Zhu T."/>
            <person name="Keshari N."/>
            <person name="Lu X."/>
        </authorList>
    </citation>
    <scope>NUCLEOTIDE SEQUENCE</scope>
    <source>
        <strain evidence="2">NK1-22</strain>
    </source>
</reference>
<dbReference type="KEGG" id="tog:HNI00_06310"/>
<protein>
    <submittedName>
        <fullName evidence="2">DUF427 domain-containing protein</fullName>
    </submittedName>
</protein>
<dbReference type="PANTHER" id="PTHR34310:SF5">
    <property type="entry name" value="DUF427 DOMAIN PROTEIN (AFU_ORTHOLOGUE AFUA_3G02220)"/>
    <property type="match status" value="1"/>
</dbReference>
<dbReference type="InterPro" id="IPR007361">
    <property type="entry name" value="DUF427"/>
</dbReference>
<name>A0AA96Y7Z4_9CYAN</name>